<dbReference type="RefSeq" id="XP_067821500.1">
    <property type="nucleotide sequence ID" value="XM_067961263.1"/>
</dbReference>
<feature type="compositionally biased region" description="Low complexity" evidence="1">
    <location>
        <begin position="140"/>
        <end position="149"/>
    </location>
</feature>
<feature type="region of interest" description="Disordered" evidence="1">
    <location>
        <begin position="26"/>
        <end position="45"/>
    </location>
</feature>
<feature type="region of interest" description="Disordered" evidence="1">
    <location>
        <begin position="75"/>
        <end position="348"/>
    </location>
</feature>
<dbReference type="EMBL" id="SHOA02000019">
    <property type="protein sequence ID" value="TDH72001.1"/>
    <property type="molecule type" value="Genomic_DNA"/>
</dbReference>
<feature type="compositionally biased region" description="Polar residues" evidence="1">
    <location>
        <begin position="199"/>
        <end position="213"/>
    </location>
</feature>
<feature type="compositionally biased region" description="Polar residues" evidence="1">
    <location>
        <begin position="32"/>
        <end position="41"/>
    </location>
</feature>
<organism evidence="3 4">
    <name type="scientific">Bremia lactucae</name>
    <name type="common">Lettuce downy mildew</name>
    <dbReference type="NCBI Taxonomy" id="4779"/>
    <lineage>
        <taxon>Eukaryota</taxon>
        <taxon>Sar</taxon>
        <taxon>Stramenopiles</taxon>
        <taxon>Oomycota</taxon>
        <taxon>Peronosporomycetes</taxon>
        <taxon>Peronosporales</taxon>
        <taxon>Peronosporaceae</taxon>
        <taxon>Bremia</taxon>
    </lineage>
</organism>
<comment type="caution">
    <text evidence="3">The sequence shown here is derived from an EMBL/GenBank/DDBJ whole genome shotgun (WGS) entry which is preliminary data.</text>
</comment>
<feature type="compositionally biased region" description="Polar residues" evidence="1">
    <location>
        <begin position="233"/>
        <end position="265"/>
    </location>
</feature>
<dbReference type="AlphaFoldDB" id="A0A976IHP3"/>
<gene>
    <name evidence="3" type="ORF">CCR75_003166</name>
</gene>
<dbReference type="OrthoDB" id="127060at2759"/>
<sequence>MKAGCALLMLCETLFITTIIAQEDQEKLRTSRGLSTGNSSGTKERKYDFNHYGDIDQVAFESDGTLGDSIFAATDTDTGATEPEEPATLSPALKKAAGIDKGPVIKPPTDETELPVASIFPSPATPVGDPIAVKKGIGWTPDSPSDSPATPAPTPAQSDDTETVSASKIGSEPFSESTQNDSSQNGEQPTANEKHEWTDPSQTTSPQANSPTTDDIKEEQATDAPQPADPPQSTGTSDKSQSTTFWTPPSDQANNQQATLNASSEAPQAPQADQNADWESQWNNKTEASASNGHNSHWQGSWRETPQAQPQSTPSQESDTNPPSPSVSLSPVAKPSSSSKCSVRRVRR</sequence>
<dbReference type="Proteomes" id="UP000294530">
    <property type="component" value="Unassembled WGS sequence"/>
</dbReference>
<feature type="compositionally biased region" description="Low complexity" evidence="1">
    <location>
        <begin position="266"/>
        <end position="277"/>
    </location>
</feature>
<feature type="compositionally biased region" description="Polar residues" evidence="1">
    <location>
        <begin position="163"/>
        <end position="191"/>
    </location>
</feature>
<feature type="signal peptide" evidence="2">
    <location>
        <begin position="1"/>
        <end position="21"/>
    </location>
</feature>
<protein>
    <submittedName>
        <fullName evidence="3">Uncharacterized protein</fullName>
    </submittedName>
</protein>
<proteinExistence type="predicted"/>
<feature type="compositionally biased region" description="Polar residues" evidence="1">
    <location>
        <begin position="278"/>
        <end position="299"/>
    </location>
</feature>
<feature type="compositionally biased region" description="Low complexity" evidence="1">
    <location>
        <begin position="326"/>
        <end position="341"/>
    </location>
</feature>
<evidence type="ECO:0000313" key="3">
    <source>
        <dbReference type="EMBL" id="TDH72001.1"/>
    </source>
</evidence>
<keyword evidence="2" id="KW-0732">Signal</keyword>
<name>A0A976IHP3_BRELC</name>
<evidence type="ECO:0000256" key="1">
    <source>
        <dbReference type="SAM" id="MobiDB-lite"/>
    </source>
</evidence>
<evidence type="ECO:0000313" key="4">
    <source>
        <dbReference type="Proteomes" id="UP000294530"/>
    </source>
</evidence>
<keyword evidence="4" id="KW-1185">Reference proteome</keyword>
<dbReference type="GeneID" id="94346934"/>
<evidence type="ECO:0000256" key="2">
    <source>
        <dbReference type="SAM" id="SignalP"/>
    </source>
</evidence>
<dbReference type="KEGG" id="blac:94346934"/>
<feature type="compositionally biased region" description="Low complexity" evidence="1">
    <location>
        <begin position="304"/>
        <end position="318"/>
    </location>
</feature>
<accession>A0A976IHP3</accession>
<reference evidence="3 4" key="1">
    <citation type="journal article" date="2021" name="Genome Biol.">
        <title>AFLAP: assembly-free linkage analysis pipeline using k-mers from genome sequencing data.</title>
        <authorList>
            <person name="Fletcher K."/>
            <person name="Zhang L."/>
            <person name="Gil J."/>
            <person name="Han R."/>
            <person name="Cavanaugh K."/>
            <person name="Michelmore R."/>
        </authorList>
    </citation>
    <scope>NUCLEOTIDE SEQUENCE [LARGE SCALE GENOMIC DNA]</scope>
    <source>
        <strain evidence="3 4">SF5</strain>
    </source>
</reference>
<feature type="chain" id="PRO_5036902727" evidence="2">
    <location>
        <begin position="22"/>
        <end position="348"/>
    </location>
</feature>